<dbReference type="PANTHER" id="PTHR11986">
    <property type="entry name" value="AMINOTRANSFERASE CLASS III"/>
    <property type="match status" value="1"/>
</dbReference>
<keyword evidence="18" id="KW-1185">Reference proteome</keyword>
<dbReference type="PIRSF" id="PIRSF000521">
    <property type="entry name" value="Transaminase_4ab_Lys_Orn"/>
    <property type="match status" value="1"/>
</dbReference>
<dbReference type="InterPro" id="IPR015422">
    <property type="entry name" value="PyrdxlP-dep_Trfase_small"/>
</dbReference>
<evidence type="ECO:0000256" key="3">
    <source>
        <dbReference type="ARBA" id="ARBA00005176"/>
    </source>
</evidence>
<dbReference type="InterPro" id="IPR049704">
    <property type="entry name" value="Aminotrans_3_PPA_site"/>
</dbReference>
<dbReference type="AlphaFoldDB" id="A0A4R7G5N7"/>
<dbReference type="PANTHER" id="PTHR11986:SF58">
    <property type="entry name" value="LEUCINE_METHIONINE RACEMASE"/>
    <property type="match status" value="1"/>
</dbReference>
<dbReference type="InterPro" id="IPR004632">
    <property type="entry name" value="4NH2But_aminotransferase_bac"/>
</dbReference>
<evidence type="ECO:0000256" key="15">
    <source>
        <dbReference type="ARBA" id="ARBA00050054"/>
    </source>
</evidence>
<dbReference type="EC" id="2.6.1.19" evidence="6"/>
<dbReference type="EMBL" id="SOAN01000003">
    <property type="protein sequence ID" value="TDS86482.1"/>
    <property type="molecule type" value="Genomic_DNA"/>
</dbReference>
<evidence type="ECO:0000256" key="5">
    <source>
        <dbReference type="ARBA" id="ARBA00012876"/>
    </source>
</evidence>
<dbReference type="GO" id="GO:0042802">
    <property type="term" value="F:identical protein binding"/>
    <property type="evidence" value="ECO:0007669"/>
    <property type="project" value="TreeGrafter"/>
</dbReference>
<dbReference type="GO" id="GO:0047298">
    <property type="term" value="F:(S)-3-amino-2-methylpropionate transaminase activity"/>
    <property type="evidence" value="ECO:0007669"/>
    <property type="project" value="UniProtKB-EC"/>
</dbReference>
<comment type="cofactor">
    <cofactor evidence="2">
        <name>pyridoxal 5'-phosphate</name>
        <dbReference type="ChEBI" id="CHEBI:597326"/>
    </cofactor>
</comment>
<comment type="pathway">
    <text evidence="3">Amino-acid degradation; 4-aminobutanoate degradation.</text>
</comment>
<comment type="catalytic activity">
    <reaction evidence="1">
        <text>(S)-3-amino-2-methylpropanoate + 2-oxoglutarate = 2-methyl-3-oxopropanoate + L-glutamate</text>
        <dbReference type="Rhea" id="RHEA:13993"/>
        <dbReference type="ChEBI" id="CHEBI:16810"/>
        <dbReference type="ChEBI" id="CHEBI:29985"/>
        <dbReference type="ChEBI" id="CHEBI:57700"/>
        <dbReference type="ChEBI" id="CHEBI:58655"/>
        <dbReference type="EC" id="2.6.1.22"/>
    </reaction>
</comment>
<sequence>MTDPTSTRQGALPALSALPTRLPQRRELLTEVPGPSSKRLAQRRAAAVASSAVSVMPVYVADADGAVIRDVDGNSFVDLGSGIAVTSVGASAPAVVAAVAEQVAHFTHTCFMVTPYEGYIEVAEELGRLTPGDHAKHTVLFNSGAEAVENAVKIARLATGRQAVVAFDHAYHGRTNLTMALTAKSMPYKTNFGPFAPEVYRMPMSYPYRDAHPHISGKTAAKRAIDQMEKQIGASSLAAILIEPIQGEGGFIVPAEGFLPTLAEWAREHGVVFIADEVQSGFCRTGDWFASEHEGVVPDLITMAKGIAGGMPLSAVTGRADLLDAVHPGGLGGTYGGNPVACAAALAAIKTMEEHDLAGRARAIEALVLPRLRALADELGTAEGPIGDVRGRGAMLAIELVHSGSTVPDPETTRAVAADCLAQGVLVLTCGTYGNVLRLLPPLVISEELLSEALDVLEGALRRHSVAAQEV</sequence>
<dbReference type="Gene3D" id="3.90.1150.10">
    <property type="entry name" value="Aspartate Aminotransferase, domain 1"/>
    <property type="match status" value="1"/>
</dbReference>
<dbReference type="Proteomes" id="UP000294506">
    <property type="component" value="Unassembled WGS sequence"/>
</dbReference>
<evidence type="ECO:0000256" key="9">
    <source>
        <dbReference type="ARBA" id="ARBA00022898"/>
    </source>
</evidence>
<evidence type="ECO:0000256" key="13">
    <source>
        <dbReference type="ARBA" id="ARBA00031787"/>
    </source>
</evidence>
<dbReference type="InterPro" id="IPR005814">
    <property type="entry name" value="Aminotrans_3"/>
</dbReference>
<dbReference type="GO" id="GO:0009448">
    <property type="term" value="P:gamma-aminobutyric acid metabolic process"/>
    <property type="evidence" value="ECO:0007669"/>
    <property type="project" value="InterPro"/>
</dbReference>
<keyword evidence="9 16" id="KW-0663">Pyridoxal phosphate</keyword>
<dbReference type="RefSeq" id="WP_133726031.1">
    <property type="nucleotide sequence ID" value="NZ_SOAN01000003.1"/>
</dbReference>
<evidence type="ECO:0000256" key="7">
    <source>
        <dbReference type="ARBA" id="ARBA00022576"/>
    </source>
</evidence>
<dbReference type="InterPro" id="IPR015421">
    <property type="entry name" value="PyrdxlP-dep_Trfase_major"/>
</dbReference>
<evidence type="ECO:0000256" key="16">
    <source>
        <dbReference type="RuleBase" id="RU003560"/>
    </source>
</evidence>
<dbReference type="NCBIfam" id="NF004714">
    <property type="entry name" value="PRK06058.1"/>
    <property type="match status" value="1"/>
</dbReference>
<evidence type="ECO:0000256" key="14">
    <source>
        <dbReference type="ARBA" id="ARBA00048021"/>
    </source>
</evidence>
<accession>A0A4R7G5N7</accession>
<dbReference type="InterPro" id="IPR050103">
    <property type="entry name" value="Class-III_PLP-dep_AT"/>
</dbReference>
<dbReference type="EC" id="2.6.1.22" evidence="5"/>
<evidence type="ECO:0000256" key="6">
    <source>
        <dbReference type="ARBA" id="ARBA00012912"/>
    </source>
</evidence>
<organism evidence="17 18">
    <name type="scientific">Nesterenkonia aurantiaca</name>
    <dbReference type="NCBI Taxonomy" id="1436010"/>
    <lineage>
        <taxon>Bacteria</taxon>
        <taxon>Bacillati</taxon>
        <taxon>Actinomycetota</taxon>
        <taxon>Actinomycetes</taxon>
        <taxon>Micrococcales</taxon>
        <taxon>Micrococcaceae</taxon>
        <taxon>Nesterenkonia</taxon>
    </lineage>
</organism>
<dbReference type="FunFam" id="3.40.640.10:FF:000013">
    <property type="entry name" value="4-aminobutyrate aminotransferase"/>
    <property type="match status" value="1"/>
</dbReference>
<gene>
    <name evidence="17" type="ORF">EV640_103172</name>
</gene>
<evidence type="ECO:0000256" key="12">
    <source>
        <dbReference type="ARBA" id="ARBA00030857"/>
    </source>
</evidence>
<comment type="similarity">
    <text evidence="4 16">Belongs to the class-III pyridoxal-phosphate-dependent aminotransferase family.</text>
</comment>
<dbReference type="CDD" id="cd00610">
    <property type="entry name" value="OAT_like"/>
    <property type="match status" value="1"/>
</dbReference>
<evidence type="ECO:0000256" key="10">
    <source>
        <dbReference type="ARBA" id="ARBA00029760"/>
    </source>
</evidence>
<evidence type="ECO:0000256" key="2">
    <source>
        <dbReference type="ARBA" id="ARBA00001933"/>
    </source>
</evidence>
<dbReference type="SUPFAM" id="SSF53383">
    <property type="entry name" value="PLP-dependent transferases"/>
    <property type="match status" value="1"/>
</dbReference>
<dbReference type="GO" id="GO:0034386">
    <property type="term" value="F:4-aminobutyrate:2-oxoglutarate transaminase activity"/>
    <property type="evidence" value="ECO:0007669"/>
    <property type="project" value="UniProtKB-EC"/>
</dbReference>
<dbReference type="GO" id="GO:0030170">
    <property type="term" value="F:pyridoxal phosphate binding"/>
    <property type="evidence" value="ECO:0007669"/>
    <property type="project" value="InterPro"/>
</dbReference>
<reference evidence="17 18" key="1">
    <citation type="submission" date="2019-03" db="EMBL/GenBank/DDBJ databases">
        <title>Genomic Encyclopedia of Type Strains, Phase III (KMG-III): the genomes of soil and plant-associated and newly described type strains.</title>
        <authorList>
            <person name="Whitman W."/>
        </authorList>
    </citation>
    <scope>NUCLEOTIDE SEQUENCE [LARGE SCALE GENOMIC DNA]</scope>
    <source>
        <strain evidence="17 18">DSM 27373</strain>
    </source>
</reference>
<proteinExistence type="inferred from homology"/>
<evidence type="ECO:0000313" key="18">
    <source>
        <dbReference type="Proteomes" id="UP000294506"/>
    </source>
</evidence>
<keyword evidence="7 17" id="KW-0032">Aminotransferase</keyword>
<dbReference type="Gene3D" id="3.40.640.10">
    <property type="entry name" value="Type I PLP-dependent aspartate aminotransferase-like (Major domain)"/>
    <property type="match status" value="1"/>
</dbReference>
<comment type="caution">
    <text evidence="17">The sequence shown here is derived from an EMBL/GenBank/DDBJ whole genome shotgun (WGS) entry which is preliminary data.</text>
</comment>
<dbReference type="InterPro" id="IPR015424">
    <property type="entry name" value="PyrdxlP-dep_Trfase"/>
</dbReference>
<protein>
    <recommendedName>
        <fullName evidence="12">(S)-3-amino-2-methylpropionate transaminase</fullName>
        <ecNumber evidence="6">2.6.1.19</ecNumber>
        <ecNumber evidence="5">2.6.1.22</ecNumber>
    </recommendedName>
    <alternativeName>
        <fullName evidence="13">GABA aminotransferase</fullName>
    </alternativeName>
    <alternativeName>
        <fullName evidence="11">Gamma-amino-N-butyrate transaminase</fullName>
    </alternativeName>
    <alternativeName>
        <fullName evidence="15">Glutamate:succinic semialdehyde transaminase</fullName>
    </alternativeName>
    <alternativeName>
        <fullName evidence="10">L-AIBAT</fullName>
    </alternativeName>
</protein>
<evidence type="ECO:0000313" key="17">
    <source>
        <dbReference type="EMBL" id="TDS86482.1"/>
    </source>
</evidence>
<evidence type="ECO:0000256" key="1">
    <source>
        <dbReference type="ARBA" id="ARBA00001750"/>
    </source>
</evidence>
<comment type="catalytic activity">
    <reaction evidence="14">
        <text>4-aminobutanoate + 2-oxoglutarate = succinate semialdehyde + L-glutamate</text>
        <dbReference type="Rhea" id="RHEA:23352"/>
        <dbReference type="ChEBI" id="CHEBI:16810"/>
        <dbReference type="ChEBI" id="CHEBI:29985"/>
        <dbReference type="ChEBI" id="CHEBI:57706"/>
        <dbReference type="ChEBI" id="CHEBI:59888"/>
        <dbReference type="EC" id="2.6.1.19"/>
    </reaction>
</comment>
<dbReference type="NCBIfam" id="TIGR00700">
    <property type="entry name" value="GABAtrnsam"/>
    <property type="match status" value="1"/>
</dbReference>
<dbReference type="PROSITE" id="PS00600">
    <property type="entry name" value="AA_TRANSFER_CLASS_3"/>
    <property type="match status" value="1"/>
</dbReference>
<evidence type="ECO:0000256" key="4">
    <source>
        <dbReference type="ARBA" id="ARBA00008954"/>
    </source>
</evidence>
<evidence type="ECO:0000256" key="8">
    <source>
        <dbReference type="ARBA" id="ARBA00022679"/>
    </source>
</evidence>
<keyword evidence="8 17" id="KW-0808">Transferase</keyword>
<name>A0A4R7G5N7_9MICC</name>
<dbReference type="Pfam" id="PF00202">
    <property type="entry name" value="Aminotran_3"/>
    <property type="match status" value="1"/>
</dbReference>
<evidence type="ECO:0000256" key="11">
    <source>
        <dbReference type="ARBA" id="ARBA00030204"/>
    </source>
</evidence>